<sequence>MCCFVNVAKQKMMCGISVTFYTVRIVYTHTQIMTIYKRRIEEIFFREMAKNTIFLYILLYYCILFWVRYMQCLKSLLPFKQSDGK</sequence>
<dbReference type="Proteomes" id="UP000824782">
    <property type="component" value="Unassembled WGS sequence"/>
</dbReference>
<organism evidence="2 3">
    <name type="scientific">Engystomops pustulosus</name>
    <name type="common">Tungara frog</name>
    <name type="synonym">Physalaemus pustulosus</name>
    <dbReference type="NCBI Taxonomy" id="76066"/>
    <lineage>
        <taxon>Eukaryota</taxon>
        <taxon>Metazoa</taxon>
        <taxon>Chordata</taxon>
        <taxon>Craniata</taxon>
        <taxon>Vertebrata</taxon>
        <taxon>Euteleostomi</taxon>
        <taxon>Amphibia</taxon>
        <taxon>Batrachia</taxon>
        <taxon>Anura</taxon>
        <taxon>Neobatrachia</taxon>
        <taxon>Hyloidea</taxon>
        <taxon>Leptodactylidae</taxon>
        <taxon>Leiuperinae</taxon>
        <taxon>Engystomops</taxon>
    </lineage>
</organism>
<evidence type="ECO:0000313" key="2">
    <source>
        <dbReference type="EMBL" id="KAG8586073.1"/>
    </source>
</evidence>
<accession>A0AAV7CPI1</accession>
<dbReference type="AlphaFoldDB" id="A0AAV7CPI1"/>
<reference evidence="2" key="1">
    <citation type="thesis" date="2020" institute="ProQuest LLC" country="789 East Eisenhower Parkway, Ann Arbor, MI, USA">
        <title>Comparative Genomics and Chromosome Evolution.</title>
        <authorList>
            <person name="Mudd A.B."/>
        </authorList>
    </citation>
    <scope>NUCLEOTIDE SEQUENCE</scope>
    <source>
        <strain evidence="2">237g6f4</strain>
        <tissue evidence="2">Blood</tissue>
    </source>
</reference>
<proteinExistence type="predicted"/>
<keyword evidence="1" id="KW-0472">Membrane</keyword>
<gene>
    <name evidence="2" type="ORF">GDO81_005236</name>
</gene>
<feature type="transmembrane region" description="Helical" evidence="1">
    <location>
        <begin position="53"/>
        <end position="70"/>
    </location>
</feature>
<keyword evidence="3" id="KW-1185">Reference proteome</keyword>
<comment type="caution">
    <text evidence="2">The sequence shown here is derived from an EMBL/GenBank/DDBJ whole genome shotgun (WGS) entry which is preliminary data.</text>
</comment>
<dbReference type="EMBL" id="WNYA01000002">
    <property type="protein sequence ID" value="KAG8586073.1"/>
    <property type="molecule type" value="Genomic_DNA"/>
</dbReference>
<protein>
    <submittedName>
        <fullName evidence="2">Uncharacterized protein</fullName>
    </submittedName>
</protein>
<name>A0AAV7CPI1_ENGPU</name>
<evidence type="ECO:0000313" key="3">
    <source>
        <dbReference type="Proteomes" id="UP000824782"/>
    </source>
</evidence>
<keyword evidence="1" id="KW-1133">Transmembrane helix</keyword>
<keyword evidence="1" id="KW-0812">Transmembrane</keyword>
<evidence type="ECO:0000256" key="1">
    <source>
        <dbReference type="SAM" id="Phobius"/>
    </source>
</evidence>